<dbReference type="Proteomes" id="UP001589535">
    <property type="component" value="Unassembled WGS sequence"/>
</dbReference>
<gene>
    <name evidence="2" type="ORF">ACFFTO_19505</name>
</gene>
<dbReference type="SUPFAM" id="SSF54909">
    <property type="entry name" value="Dimeric alpha+beta barrel"/>
    <property type="match status" value="1"/>
</dbReference>
<dbReference type="GO" id="GO:0004497">
    <property type="term" value="F:monooxygenase activity"/>
    <property type="evidence" value="ECO:0007669"/>
    <property type="project" value="UniProtKB-KW"/>
</dbReference>
<dbReference type="EC" id="1.14.-.-" evidence="2"/>
<dbReference type="RefSeq" id="WP_378195499.1">
    <property type="nucleotide sequence ID" value="NZ_JBHMBK010000014.1"/>
</dbReference>
<evidence type="ECO:0000313" key="3">
    <source>
        <dbReference type="Proteomes" id="UP001589535"/>
    </source>
</evidence>
<keyword evidence="2" id="KW-0560">Oxidoreductase</keyword>
<keyword evidence="3" id="KW-1185">Reference proteome</keyword>
<dbReference type="Gene3D" id="3.30.70.100">
    <property type="match status" value="1"/>
</dbReference>
<evidence type="ECO:0000259" key="1">
    <source>
        <dbReference type="Pfam" id="PF03992"/>
    </source>
</evidence>
<comment type="caution">
    <text evidence="2">The sequence shown here is derived from an EMBL/GenBank/DDBJ whole genome shotgun (WGS) entry which is preliminary data.</text>
</comment>
<protein>
    <submittedName>
        <fullName evidence="2">Antibiotic biosynthesis monooxygenase family protein</fullName>
        <ecNumber evidence="2">1.14.-.-</ecNumber>
    </submittedName>
</protein>
<keyword evidence="2" id="KW-0503">Monooxygenase</keyword>
<reference evidence="2 3" key="1">
    <citation type="submission" date="2024-09" db="EMBL/GenBank/DDBJ databases">
        <authorList>
            <person name="Sun Q."/>
            <person name="Mori K."/>
        </authorList>
    </citation>
    <scope>NUCLEOTIDE SEQUENCE [LARGE SCALE GENOMIC DNA]</scope>
    <source>
        <strain evidence="2 3">JCM 13852</strain>
    </source>
</reference>
<dbReference type="Pfam" id="PF03992">
    <property type="entry name" value="ABM"/>
    <property type="match status" value="1"/>
</dbReference>
<dbReference type="EMBL" id="JBHMBK010000014">
    <property type="protein sequence ID" value="MFB9686391.1"/>
    <property type="molecule type" value="Genomic_DNA"/>
</dbReference>
<sequence length="104" mass="11080">MHLIPAGDGLLAINVFTVRPENQQALIDCIRGAGDPAGLPGLLSMHLLRSHDGTRVINQMRWTGEAALRAATRENAAIAATVRRVGELVEGAGPDRYDVLTLKG</sequence>
<proteinExistence type="predicted"/>
<name>A0ABV5U4S0_9PSEU</name>
<dbReference type="InterPro" id="IPR011008">
    <property type="entry name" value="Dimeric_a/b-barrel"/>
</dbReference>
<evidence type="ECO:0000313" key="2">
    <source>
        <dbReference type="EMBL" id="MFB9686391.1"/>
    </source>
</evidence>
<feature type="domain" description="ABM" evidence="1">
    <location>
        <begin position="12"/>
        <end position="76"/>
    </location>
</feature>
<dbReference type="InterPro" id="IPR007138">
    <property type="entry name" value="ABM_dom"/>
</dbReference>
<accession>A0ABV5U4S0</accession>
<organism evidence="2 3">
    <name type="scientific">Amycolatopsis plumensis</name>
    <dbReference type="NCBI Taxonomy" id="236508"/>
    <lineage>
        <taxon>Bacteria</taxon>
        <taxon>Bacillati</taxon>
        <taxon>Actinomycetota</taxon>
        <taxon>Actinomycetes</taxon>
        <taxon>Pseudonocardiales</taxon>
        <taxon>Pseudonocardiaceae</taxon>
        <taxon>Amycolatopsis</taxon>
    </lineage>
</organism>